<dbReference type="Gene3D" id="1.10.10.10">
    <property type="entry name" value="Winged helix-like DNA-binding domain superfamily/Winged helix DNA-binding domain"/>
    <property type="match status" value="1"/>
</dbReference>
<dbReference type="GO" id="GO:0003700">
    <property type="term" value="F:DNA-binding transcription factor activity"/>
    <property type="evidence" value="ECO:0007669"/>
    <property type="project" value="InterPro"/>
</dbReference>
<dbReference type="Proteomes" id="UP000517523">
    <property type="component" value="Unassembled WGS sequence"/>
</dbReference>
<comment type="caution">
    <text evidence="3">The sequence shown here is derived from an EMBL/GenBank/DDBJ whole genome shotgun (WGS) entry which is preliminary data.</text>
</comment>
<dbReference type="RefSeq" id="WP_183582078.1">
    <property type="nucleotide sequence ID" value="NZ_JACHXJ010000002.1"/>
</dbReference>
<keyword evidence="1 3" id="KW-0238">DNA-binding</keyword>
<feature type="domain" description="HTH marR-type" evidence="2">
    <location>
        <begin position="7"/>
        <end position="131"/>
    </location>
</feature>
<protein>
    <submittedName>
        <fullName evidence="3">DNA-binding MarR family transcriptional regulator</fullName>
    </submittedName>
</protein>
<dbReference type="AlphaFoldDB" id="A0A839TQ57"/>
<dbReference type="GO" id="GO:0003677">
    <property type="term" value="F:DNA binding"/>
    <property type="evidence" value="ECO:0007669"/>
    <property type="project" value="UniProtKB-KW"/>
</dbReference>
<dbReference type="SMART" id="SM00347">
    <property type="entry name" value="HTH_MARR"/>
    <property type="match status" value="1"/>
</dbReference>
<dbReference type="PANTHER" id="PTHR33164">
    <property type="entry name" value="TRANSCRIPTIONAL REGULATOR, MARR FAMILY"/>
    <property type="match status" value="1"/>
</dbReference>
<evidence type="ECO:0000313" key="3">
    <source>
        <dbReference type="EMBL" id="MBB3127820.1"/>
    </source>
</evidence>
<evidence type="ECO:0000313" key="4">
    <source>
        <dbReference type="Proteomes" id="UP000517523"/>
    </source>
</evidence>
<dbReference type="InterPro" id="IPR000835">
    <property type="entry name" value="HTH_MarR-typ"/>
</dbReference>
<name>A0A839TQ57_9BACL</name>
<dbReference type="PANTHER" id="PTHR33164:SF43">
    <property type="entry name" value="HTH-TYPE TRANSCRIPTIONAL REPRESSOR YETL"/>
    <property type="match status" value="1"/>
</dbReference>
<dbReference type="SUPFAM" id="SSF46785">
    <property type="entry name" value="Winged helix' DNA-binding domain"/>
    <property type="match status" value="1"/>
</dbReference>
<gene>
    <name evidence="3" type="ORF">FHS19_002474</name>
</gene>
<accession>A0A839TQ57</accession>
<dbReference type="EMBL" id="JACHXJ010000002">
    <property type="protein sequence ID" value="MBB3127820.1"/>
    <property type="molecule type" value="Genomic_DNA"/>
</dbReference>
<dbReference type="GO" id="GO:0006950">
    <property type="term" value="P:response to stress"/>
    <property type="evidence" value="ECO:0007669"/>
    <property type="project" value="TreeGrafter"/>
</dbReference>
<proteinExistence type="predicted"/>
<dbReference type="InterPro" id="IPR039422">
    <property type="entry name" value="MarR/SlyA-like"/>
</dbReference>
<sequence length="131" mass="14937">MTDEHLPKAVYEQLAEFRYRLRKFIHFSENAARDVGLTPQQHQLLLAIQGYPGRDYATIAETAEKLQITHHACVGLVSRCVRAGLIVRRANPEDARSVHIALTEKGMDCLRRLSAVHLMQLESLDFKFPNL</sequence>
<organism evidence="3 4">
    <name type="scientific">Paenibacillus rhizosphaerae</name>
    <dbReference type="NCBI Taxonomy" id="297318"/>
    <lineage>
        <taxon>Bacteria</taxon>
        <taxon>Bacillati</taxon>
        <taxon>Bacillota</taxon>
        <taxon>Bacilli</taxon>
        <taxon>Bacillales</taxon>
        <taxon>Paenibacillaceae</taxon>
        <taxon>Paenibacillus</taxon>
    </lineage>
</organism>
<dbReference type="Pfam" id="PF12802">
    <property type="entry name" value="MarR_2"/>
    <property type="match status" value="1"/>
</dbReference>
<evidence type="ECO:0000259" key="2">
    <source>
        <dbReference type="PROSITE" id="PS50995"/>
    </source>
</evidence>
<dbReference type="PROSITE" id="PS50995">
    <property type="entry name" value="HTH_MARR_2"/>
    <property type="match status" value="1"/>
</dbReference>
<evidence type="ECO:0000256" key="1">
    <source>
        <dbReference type="ARBA" id="ARBA00023125"/>
    </source>
</evidence>
<dbReference type="InterPro" id="IPR036390">
    <property type="entry name" value="WH_DNA-bd_sf"/>
</dbReference>
<dbReference type="InterPro" id="IPR036388">
    <property type="entry name" value="WH-like_DNA-bd_sf"/>
</dbReference>
<reference evidence="3 4" key="1">
    <citation type="submission" date="2020-08" db="EMBL/GenBank/DDBJ databases">
        <title>Genomic Encyclopedia of Type Strains, Phase III (KMG-III): the genomes of soil and plant-associated and newly described type strains.</title>
        <authorList>
            <person name="Whitman W."/>
        </authorList>
    </citation>
    <scope>NUCLEOTIDE SEQUENCE [LARGE SCALE GENOMIC DNA]</scope>
    <source>
        <strain evidence="3 4">CECT 5831</strain>
    </source>
</reference>